<evidence type="ECO:0000313" key="4">
    <source>
        <dbReference type="Proteomes" id="UP000000238"/>
    </source>
</evidence>
<dbReference type="PROSITE" id="PS51257">
    <property type="entry name" value="PROKAR_LIPOPROTEIN"/>
    <property type="match status" value="1"/>
</dbReference>
<keyword evidence="4" id="KW-1185">Reference proteome</keyword>
<dbReference type="SUPFAM" id="SSF52129">
    <property type="entry name" value="Caspase-like"/>
    <property type="match status" value="1"/>
</dbReference>
<dbReference type="HOGENOM" id="CLU_016045_0_0_6"/>
<feature type="compositionally biased region" description="Basic and acidic residues" evidence="1">
    <location>
        <begin position="226"/>
        <end position="249"/>
    </location>
</feature>
<dbReference type="InterPro" id="IPR052748">
    <property type="entry name" value="ISR_Activator"/>
</dbReference>
<dbReference type="SMART" id="SM00671">
    <property type="entry name" value="SEL1"/>
    <property type="match status" value="2"/>
</dbReference>
<dbReference type="GO" id="GO:0006508">
    <property type="term" value="P:proteolysis"/>
    <property type="evidence" value="ECO:0007669"/>
    <property type="project" value="InterPro"/>
</dbReference>
<feature type="domain" description="Peptidase C14 caspase" evidence="2">
    <location>
        <begin position="392"/>
        <end position="612"/>
    </location>
</feature>
<dbReference type="InterPro" id="IPR029030">
    <property type="entry name" value="Caspase-like_dom_sf"/>
</dbReference>
<dbReference type="KEGG" id="hch:HCH_04244"/>
<sequence length="635" mass="69704">MTRRQGMSSKQHGSLKKRTGWGLPAVVAAGALAACSSQPVDKAGDQGTEADKLMVVDCLLPGQIRQLGANARFLTARRPVKATASDCAIRGGEFTAFDRADYSTALKVWLEQAKSGDAEAQTYVGEIYEKGLGLAPDYEVAAIWYRRAADQNFTRAQINLGNLYEKGLGVNKDPVMALNWYRRASGLDSDNLQYASTIVANEALQKELSNLQGEVSKLEQYKAQTEAEKRRAAEKERAEQLAKQQRDKANQAATPATLEVASLDPTLAPPSIQILDPPISLTRSGPTVLLRNAVSEKEIIGKVESPAGLKSFTVNGKKVDVDEFNLFFIKVPVQGRKTDVAMNATDKVDQRVGFGFSMFLEQAANQARTQKIEFDASSQSPKFDGISFGRYYALVIGNRDYAYYTDLETPEKDARTIAEMLSKQYGFNTKLLLNATRYELLSALNEMREKLTEHDNLLIYYAGHGELDAQNDRGYWLPVDAEPGNTANWLSNVSISDQLNTFKAKHVMVVADSCYAGTLSTASVARQSAVAENELQKEWLELMVDIKARTVLTSGGVRPVLDSGGGDHSVFARAFIEALNSNSGLMDGNRLFISVLGDVRKRSQQFGIDQIPDYGAIKYAGHEAGEFFFVKAKSM</sequence>
<organism evidence="3 4">
    <name type="scientific">Hahella chejuensis (strain KCTC 2396)</name>
    <dbReference type="NCBI Taxonomy" id="349521"/>
    <lineage>
        <taxon>Bacteria</taxon>
        <taxon>Pseudomonadati</taxon>
        <taxon>Pseudomonadota</taxon>
        <taxon>Gammaproteobacteria</taxon>
        <taxon>Oceanospirillales</taxon>
        <taxon>Hahellaceae</taxon>
        <taxon>Hahella</taxon>
    </lineage>
</organism>
<dbReference type="PANTHER" id="PTHR45011:SF1">
    <property type="entry name" value="DAP3-BINDING CELL DEATH ENHANCER 1"/>
    <property type="match status" value="1"/>
</dbReference>
<evidence type="ECO:0000256" key="1">
    <source>
        <dbReference type="SAM" id="MobiDB-lite"/>
    </source>
</evidence>
<dbReference type="GO" id="GO:0004197">
    <property type="term" value="F:cysteine-type endopeptidase activity"/>
    <property type="evidence" value="ECO:0007669"/>
    <property type="project" value="InterPro"/>
</dbReference>
<proteinExistence type="predicted"/>
<dbReference type="PANTHER" id="PTHR45011">
    <property type="entry name" value="DAP3-BINDING CELL DEATH ENHANCER 1"/>
    <property type="match status" value="1"/>
</dbReference>
<dbReference type="eggNOG" id="COG4249">
    <property type="taxonomic scope" value="Bacteria"/>
</dbReference>
<dbReference type="InterPro" id="IPR011600">
    <property type="entry name" value="Pept_C14_caspase"/>
</dbReference>
<dbReference type="Pfam" id="PF00656">
    <property type="entry name" value="Peptidase_C14"/>
    <property type="match status" value="1"/>
</dbReference>
<dbReference type="Gene3D" id="3.40.50.1460">
    <property type="match status" value="1"/>
</dbReference>
<dbReference type="SUPFAM" id="SSF81901">
    <property type="entry name" value="HCP-like"/>
    <property type="match status" value="1"/>
</dbReference>
<evidence type="ECO:0000313" key="3">
    <source>
        <dbReference type="EMBL" id="ABC30951.1"/>
    </source>
</evidence>
<dbReference type="STRING" id="349521.HCH_04244"/>
<dbReference type="InterPro" id="IPR011990">
    <property type="entry name" value="TPR-like_helical_dom_sf"/>
</dbReference>
<accession>Q2SEH3</accession>
<feature type="region of interest" description="Disordered" evidence="1">
    <location>
        <begin position="226"/>
        <end position="254"/>
    </location>
</feature>
<dbReference type="InterPro" id="IPR006597">
    <property type="entry name" value="Sel1-like"/>
</dbReference>
<dbReference type="OrthoDB" id="9204495at2"/>
<evidence type="ECO:0000259" key="2">
    <source>
        <dbReference type="Pfam" id="PF00656"/>
    </source>
</evidence>
<reference evidence="3 4" key="1">
    <citation type="journal article" date="2005" name="Nucleic Acids Res.">
        <title>Genomic blueprint of Hahella chejuensis, a marine microbe producing an algicidal agent.</title>
        <authorList>
            <person name="Jeong H."/>
            <person name="Yim J.H."/>
            <person name="Lee C."/>
            <person name="Choi S.-H."/>
            <person name="Park Y.K."/>
            <person name="Yoon S.H."/>
            <person name="Hur C.-G."/>
            <person name="Kang H.-Y."/>
            <person name="Kim D."/>
            <person name="Lee H.H."/>
            <person name="Park K.H."/>
            <person name="Park S.-H."/>
            <person name="Park H.-S."/>
            <person name="Lee H.K."/>
            <person name="Oh T.K."/>
            <person name="Kim J.F."/>
        </authorList>
    </citation>
    <scope>NUCLEOTIDE SEQUENCE [LARGE SCALE GENOMIC DNA]</scope>
    <source>
        <strain evidence="3 4">KCTC 2396</strain>
    </source>
</reference>
<dbReference type="Gene3D" id="1.25.40.10">
    <property type="entry name" value="Tetratricopeptide repeat domain"/>
    <property type="match status" value="1"/>
</dbReference>
<dbReference type="Proteomes" id="UP000000238">
    <property type="component" value="Chromosome"/>
</dbReference>
<dbReference type="AlphaFoldDB" id="Q2SEH3"/>
<dbReference type="EMBL" id="CP000155">
    <property type="protein sequence ID" value="ABC30951.1"/>
    <property type="molecule type" value="Genomic_DNA"/>
</dbReference>
<dbReference type="Pfam" id="PF08238">
    <property type="entry name" value="Sel1"/>
    <property type="match status" value="2"/>
</dbReference>
<protein>
    <submittedName>
        <fullName evidence="3">FOG: TPR repeat, SEL1 subfamily</fullName>
    </submittedName>
</protein>
<name>Q2SEH3_HAHCH</name>
<dbReference type="eggNOG" id="COG0790">
    <property type="taxonomic scope" value="Bacteria"/>
</dbReference>
<gene>
    <name evidence="3" type="ordered locus">HCH_04244</name>
</gene>